<organism evidence="4">
    <name type="scientific">Laccaria bicolor (strain S238N-H82 / ATCC MYA-4686)</name>
    <name type="common">Bicoloured deceiver</name>
    <name type="synonym">Laccaria laccata var. bicolor</name>
    <dbReference type="NCBI Taxonomy" id="486041"/>
    <lineage>
        <taxon>Eukaryota</taxon>
        <taxon>Fungi</taxon>
        <taxon>Dikarya</taxon>
        <taxon>Basidiomycota</taxon>
        <taxon>Agaricomycotina</taxon>
        <taxon>Agaricomycetes</taxon>
        <taxon>Agaricomycetidae</taxon>
        <taxon>Agaricales</taxon>
        <taxon>Agaricineae</taxon>
        <taxon>Hydnangiaceae</taxon>
        <taxon>Laccaria</taxon>
    </lineage>
</organism>
<evidence type="ECO:0000256" key="1">
    <source>
        <dbReference type="SAM" id="MobiDB-lite"/>
    </source>
</evidence>
<dbReference type="STRING" id="486041.B0D905"/>
<feature type="compositionally biased region" description="Basic and acidic residues" evidence="1">
    <location>
        <begin position="69"/>
        <end position="80"/>
    </location>
</feature>
<accession>B0D905</accession>
<dbReference type="InParanoid" id="B0D905"/>
<gene>
    <name evidence="3" type="ORF">LACBIDRAFT_296518</name>
</gene>
<dbReference type="GeneID" id="6075766"/>
<dbReference type="InterPro" id="IPR046700">
    <property type="entry name" value="DUF6570"/>
</dbReference>
<feature type="region of interest" description="Disordered" evidence="1">
    <location>
        <begin position="64"/>
        <end position="90"/>
    </location>
</feature>
<dbReference type="OrthoDB" id="3221862at2759"/>
<evidence type="ECO:0000313" key="3">
    <source>
        <dbReference type="EMBL" id="EDR09170.1"/>
    </source>
</evidence>
<reference evidence="3 4" key="1">
    <citation type="journal article" date="2008" name="Nature">
        <title>The genome of Laccaria bicolor provides insights into mycorrhizal symbiosis.</title>
        <authorList>
            <person name="Martin F."/>
            <person name="Aerts A."/>
            <person name="Ahren D."/>
            <person name="Brun A."/>
            <person name="Danchin E.G.J."/>
            <person name="Duchaussoy F."/>
            <person name="Gibon J."/>
            <person name="Kohler A."/>
            <person name="Lindquist E."/>
            <person name="Pereda V."/>
            <person name="Salamov A."/>
            <person name="Shapiro H.J."/>
            <person name="Wuyts J."/>
            <person name="Blaudez D."/>
            <person name="Buee M."/>
            <person name="Brokstein P."/>
            <person name="Canbaeck B."/>
            <person name="Cohen D."/>
            <person name="Courty P.E."/>
            <person name="Coutinho P.M."/>
            <person name="Delaruelle C."/>
            <person name="Detter J.C."/>
            <person name="Deveau A."/>
            <person name="DiFazio S."/>
            <person name="Duplessis S."/>
            <person name="Fraissinet-Tachet L."/>
            <person name="Lucic E."/>
            <person name="Frey-Klett P."/>
            <person name="Fourrey C."/>
            <person name="Feussner I."/>
            <person name="Gay G."/>
            <person name="Grimwood J."/>
            <person name="Hoegger P.J."/>
            <person name="Jain P."/>
            <person name="Kilaru S."/>
            <person name="Labbe J."/>
            <person name="Lin Y.C."/>
            <person name="Legue V."/>
            <person name="Le Tacon F."/>
            <person name="Marmeisse R."/>
            <person name="Melayah D."/>
            <person name="Montanini B."/>
            <person name="Muratet M."/>
            <person name="Nehls U."/>
            <person name="Niculita-Hirzel H."/>
            <person name="Oudot-Le Secq M.P."/>
            <person name="Peter M."/>
            <person name="Quesneville H."/>
            <person name="Rajashekar B."/>
            <person name="Reich M."/>
            <person name="Rouhier N."/>
            <person name="Schmutz J."/>
            <person name="Yin T."/>
            <person name="Chalot M."/>
            <person name="Henrissat B."/>
            <person name="Kuees U."/>
            <person name="Lucas S."/>
            <person name="Van de Peer Y."/>
            <person name="Podila G.K."/>
            <person name="Polle A."/>
            <person name="Pukkila P.J."/>
            <person name="Richardson P.M."/>
            <person name="Rouze P."/>
            <person name="Sanders I.R."/>
            <person name="Stajich J.E."/>
            <person name="Tunlid A."/>
            <person name="Tuskan G."/>
            <person name="Grigoriev I.V."/>
        </authorList>
    </citation>
    <scope>NUCLEOTIDE SEQUENCE [LARGE SCALE GENOMIC DNA]</scope>
    <source>
        <strain evidence="4">S238N-H82 / ATCC MYA-4686</strain>
    </source>
</reference>
<keyword evidence="4" id="KW-1185">Reference proteome</keyword>
<proteinExistence type="predicted"/>
<sequence length="164" mass="18480">MDEVLAFIYTGPCKPTKSDFERTPLLVRHKKVAAALEWLKLNHCDYFDLEISYKNLREYPEDSPPVVVDYRESSSNKDPESTAINDIEEETGTETGQCPFVVHGLTGEEYSTKSLKALKAIALQHLTSNKKILAVGHAQEPESLYNNPQLFPQMWKHSPEGASV</sequence>
<dbReference type="RefSeq" id="XP_001880483.1">
    <property type="nucleotide sequence ID" value="XM_001880448.1"/>
</dbReference>
<dbReference type="KEGG" id="lbc:LACBIDRAFT_296518"/>
<dbReference type="AlphaFoldDB" id="B0D905"/>
<dbReference type="HOGENOM" id="CLU_090397_0_0_1"/>
<protein>
    <submittedName>
        <fullName evidence="3">Predicted protein</fullName>
    </submittedName>
</protein>
<evidence type="ECO:0000259" key="2">
    <source>
        <dbReference type="Pfam" id="PF20209"/>
    </source>
</evidence>
<name>B0D905_LACBS</name>
<dbReference type="Proteomes" id="UP000001194">
    <property type="component" value="Unassembled WGS sequence"/>
</dbReference>
<dbReference type="Pfam" id="PF20209">
    <property type="entry name" value="DUF6570"/>
    <property type="match status" value="1"/>
</dbReference>
<feature type="domain" description="DUF6570" evidence="2">
    <location>
        <begin position="1"/>
        <end position="57"/>
    </location>
</feature>
<dbReference type="EMBL" id="DS547100">
    <property type="protein sequence ID" value="EDR09170.1"/>
    <property type="molecule type" value="Genomic_DNA"/>
</dbReference>
<evidence type="ECO:0000313" key="4">
    <source>
        <dbReference type="Proteomes" id="UP000001194"/>
    </source>
</evidence>